<dbReference type="SUPFAM" id="SSF88713">
    <property type="entry name" value="Glycoside hydrolase/deacetylase"/>
    <property type="match status" value="1"/>
</dbReference>
<protein>
    <submittedName>
        <fullName evidence="5">Polysaccharide deacetylase family protein</fullName>
    </submittedName>
</protein>
<organism evidence="5 6">
    <name type="scientific">Ohessyouella blattaphilus</name>
    <dbReference type="NCBI Taxonomy" id="2949333"/>
    <lineage>
        <taxon>Bacteria</taxon>
        <taxon>Bacillati</taxon>
        <taxon>Bacillota</taxon>
        <taxon>Clostridia</taxon>
        <taxon>Lachnospirales</taxon>
        <taxon>Lachnospiraceae</taxon>
        <taxon>Ohessyouella</taxon>
    </lineage>
</organism>
<dbReference type="InterPro" id="IPR011330">
    <property type="entry name" value="Glyco_hydro/deAcase_b/a-brl"/>
</dbReference>
<dbReference type="Gene3D" id="2.10.270.10">
    <property type="entry name" value="Cholin Binding"/>
    <property type="match status" value="1"/>
</dbReference>
<reference evidence="5 6" key="1">
    <citation type="journal article" date="2022" name="Genome Biol. Evol.">
        <title>Host diet, physiology and behaviors set the stage for Lachnospiraceae cladogenesis.</title>
        <authorList>
            <person name="Vera-Ponce De Leon A."/>
            <person name="Schneider M."/>
            <person name="Jahnes B.C."/>
            <person name="Sadowski V."/>
            <person name="Camuy-Velez L.A."/>
            <person name="Duan J."/>
            <person name="Sabree Z.L."/>
        </authorList>
    </citation>
    <scope>NUCLEOTIDE SEQUENCE [LARGE SCALE GENOMIC DNA]</scope>
    <source>
        <strain evidence="5 6">PAL227</strain>
    </source>
</reference>
<keyword evidence="6" id="KW-1185">Reference proteome</keyword>
<sequence length="425" mass="47775">MSTRRKQNLKAHMKRKKKRRLQRRIIVSVSGVLLFLLISFLYLNYNKPELIVIRPRNVEINQGEALPKLSANITYAGKRKKRALGENGYTLSSLLSDLKKGKHYELVFEGDTNVDNKYPIHVKFTEDFKNLLKNQYQGKIELKTEKGHVTVLNSRGKWQSDDKGKRFLLEDGTYLANQYLNSQGQLYYFDSNGYMVTGDVPIGRNMMHFNKKGAFEKRGELLPLDPARPMIALTFDDGPGSETAGILDTLEKYNAHATFFMLGTQIPNHPDIPGRMLEIGCELGNHSYGHPNLTKESPESIRTQFNQTNQLLTDVAGSPATVARVPYGAINGKVSANMTLPAIFWTIDTRDWETKNKDANVAATLQGAGDGHIILLHDIHKSTAESVEPIILGLYAQGYQLVTINEMAKAKNITLEPGKSYHIIQ</sequence>
<dbReference type="Proteomes" id="UP001523565">
    <property type="component" value="Unassembled WGS sequence"/>
</dbReference>
<evidence type="ECO:0000256" key="2">
    <source>
        <dbReference type="ARBA" id="ARBA00022801"/>
    </source>
</evidence>
<proteinExistence type="predicted"/>
<keyword evidence="3" id="KW-0472">Membrane</keyword>
<feature type="transmembrane region" description="Helical" evidence="3">
    <location>
        <begin position="21"/>
        <end position="43"/>
    </location>
</feature>
<dbReference type="Gene3D" id="3.20.20.370">
    <property type="entry name" value="Glycoside hydrolase/deacetylase"/>
    <property type="match status" value="1"/>
</dbReference>
<gene>
    <name evidence="5" type="ORF">NK118_10795</name>
</gene>
<dbReference type="PANTHER" id="PTHR10587">
    <property type="entry name" value="GLYCOSYL TRANSFERASE-RELATED"/>
    <property type="match status" value="1"/>
</dbReference>
<feature type="domain" description="NodB homology" evidence="4">
    <location>
        <begin position="229"/>
        <end position="402"/>
    </location>
</feature>
<name>A0ABT1EJ58_9FIRM</name>
<evidence type="ECO:0000256" key="1">
    <source>
        <dbReference type="ARBA" id="ARBA00022723"/>
    </source>
</evidence>
<evidence type="ECO:0000313" key="5">
    <source>
        <dbReference type="EMBL" id="MCP1110740.1"/>
    </source>
</evidence>
<dbReference type="PANTHER" id="PTHR10587:SF133">
    <property type="entry name" value="CHITIN DEACETYLASE 1-RELATED"/>
    <property type="match status" value="1"/>
</dbReference>
<keyword evidence="2" id="KW-0378">Hydrolase</keyword>
<dbReference type="RefSeq" id="WP_262069621.1">
    <property type="nucleotide sequence ID" value="NZ_JAMXOC010000017.1"/>
</dbReference>
<dbReference type="PROSITE" id="PS51677">
    <property type="entry name" value="NODB"/>
    <property type="match status" value="1"/>
</dbReference>
<dbReference type="InterPro" id="IPR002509">
    <property type="entry name" value="NODB_dom"/>
</dbReference>
<accession>A0ABT1EJ58</accession>
<comment type="caution">
    <text evidence="5">The sequence shown here is derived from an EMBL/GenBank/DDBJ whole genome shotgun (WGS) entry which is preliminary data.</text>
</comment>
<evidence type="ECO:0000259" key="4">
    <source>
        <dbReference type="PROSITE" id="PS51677"/>
    </source>
</evidence>
<evidence type="ECO:0000313" key="6">
    <source>
        <dbReference type="Proteomes" id="UP001523565"/>
    </source>
</evidence>
<keyword evidence="3" id="KW-1133">Transmembrane helix</keyword>
<evidence type="ECO:0000256" key="3">
    <source>
        <dbReference type="SAM" id="Phobius"/>
    </source>
</evidence>
<dbReference type="InterPro" id="IPR050248">
    <property type="entry name" value="Polysacc_deacetylase_ArnD"/>
</dbReference>
<dbReference type="EMBL" id="JAMZFV010000017">
    <property type="protein sequence ID" value="MCP1110740.1"/>
    <property type="molecule type" value="Genomic_DNA"/>
</dbReference>
<keyword evidence="3" id="KW-0812">Transmembrane</keyword>
<dbReference type="Pfam" id="PF01522">
    <property type="entry name" value="Polysacc_deac_1"/>
    <property type="match status" value="1"/>
</dbReference>
<keyword evidence="1" id="KW-0479">Metal-binding</keyword>
<dbReference type="SUPFAM" id="SSF69360">
    <property type="entry name" value="Cell wall binding repeat"/>
    <property type="match status" value="1"/>
</dbReference>